<organism evidence="4 5">
    <name type="scientific">Ascosphaera apis ARSEF 7405</name>
    <dbReference type="NCBI Taxonomy" id="392613"/>
    <lineage>
        <taxon>Eukaryota</taxon>
        <taxon>Fungi</taxon>
        <taxon>Dikarya</taxon>
        <taxon>Ascomycota</taxon>
        <taxon>Pezizomycotina</taxon>
        <taxon>Eurotiomycetes</taxon>
        <taxon>Eurotiomycetidae</taxon>
        <taxon>Onygenales</taxon>
        <taxon>Ascosphaeraceae</taxon>
        <taxon>Ascosphaera</taxon>
    </lineage>
</organism>
<dbReference type="PANTHER" id="PTHR15830:SF10">
    <property type="entry name" value="TELOMERE LENGTH REGULATION PROTEIN TEL2 HOMOLOG"/>
    <property type="match status" value="1"/>
</dbReference>
<feature type="domain" description="Telomere length regulation protein conserved" evidence="3">
    <location>
        <begin position="599"/>
        <end position="709"/>
    </location>
</feature>
<sequence>MEGILTAVRTSRIKDASQEISPSLEKLSLATSPLSDSHEVASIDSCITVLKAKPTYKQLGCILRFLDPVFINSGDAHFDIRVPGAHTTQVLSLFTSEVIPNYWASFKEEPYIGVDTFEGYNLKAALLRCFSSVAGIASLVARLRSFLSSGGSAQDVARNRHQIHDLLSVLASILKPKDILLNIYKDINEAIASSETQRRLQWQEFTVYIAGGKLLSATAQAAHDTGVSLAKSTSWITKGEEYASWLGSSIAEFASSVKIIDDTFPAPFIEFIGRSLKLGYNGSLVGRIYDGLHSEDGKLSRLQMIMNQLRKHDQISLFTSILNHCATKYLLNGTSDIADGELRRRISGVAFIISSIIQDNTDLTTHLYEWLSSGRNGHSTSMRRALTAAIPSSQVSQLINRCLASFGDPLLLKHTPLEQQNAIAEVIVCCAARICRERSKDLHQITKTRLYLNAVSNRLAASSPRARSLGMVIGMTVSKMVDLPDDALKFDLDDNQHDEYLHFETLSQLDDTVNEADFKSLDSIFKNQSSSAPNPTHAAASGKHSLKISYLPTELNSVEKHTSYGSEDQEFLPYEKPDSDPEDSGDDVTVKDRNKPRQPIYIHELLDYLRSSDDASKHHAGVVAASALIRKKAPFGTEVVEHMDALAFTLVSLQNKYDLPNFYEHRLQSQIAMLVSFPRTMGKWFVNILFNGDLSQDQRSTIIIALGLSTRELAGCKDDVHLTKNMNDIDTSFPSKRLPNNMEPIYSNGDVLMKTLAQNFTDAVLQPIAEEAADSFTGPRALKTRVFSSRMDVERKAREREEKRKKTIDPDIHRILSDCFYFPLISNFSMMLYARSVTASNPFLAPDILRLMFQTTTVILSTLGPYAPGLAGLLHEAISLLIVLHTAPVATEPGVLPAMLSFLLTVIELATLSGSSCEEQLVTTYASKLVELRDWASFVFEQSSKDADTQTLSVGVLVKMEEMMKRVQGRLLGVNSGFQY</sequence>
<evidence type="ECO:0000313" key="4">
    <source>
        <dbReference type="EMBL" id="KZZ87862.1"/>
    </source>
</evidence>
<dbReference type="InterPro" id="IPR038528">
    <property type="entry name" value="TEL2_C_sf"/>
</dbReference>
<evidence type="ECO:0000313" key="5">
    <source>
        <dbReference type="Proteomes" id="UP000242877"/>
    </source>
</evidence>
<proteinExistence type="inferred from homology"/>
<dbReference type="InterPro" id="IPR051970">
    <property type="entry name" value="TEL2_Regulation"/>
</dbReference>
<dbReference type="Gene3D" id="1.25.40.720">
    <property type="entry name" value="Telomere length regulation protein 2, C-terminal domain"/>
    <property type="match status" value="1"/>
</dbReference>
<dbReference type="AlphaFoldDB" id="A0A162IED0"/>
<dbReference type="GO" id="GO:0051879">
    <property type="term" value="F:Hsp90 protein binding"/>
    <property type="evidence" value="ECO:0007669"/>
    <property type="project" value="TreeGrafter"/>
</dbReference>
<protein>
    <recommendedName>
        <fullName evidence="3">Telomere length regulation protein conserved domain-containing protein</fullName>
    </recommendedName>
</protein>
<dbReference type="PANTHER" id="PTHR15830">
    <property type="entry name" value="TELOMERE LENGTH REGULATION PROTEIN TEL2 FAMILY MEMBER"/>
    <property type="match status" value="1"/>
</dbReference>
<comment type="caution">
    <text evidence="4">The sequence shown here is derived from an EMBL/GenBank/DDBJ whole genome shotgun (WGS) entry which is preliminary data.</text>
</comment>
<dbReference type="VEuPathDB" id="FungiDB:AAP_05346"/>
<dbReference type="GO" id="GO:0005829">
    <property type="term" value="C:cytosol"/>
    <property type="evidence" value="ECO:0007669"/>
    <property type="project" value="TreeGrafter"/>
</dbReference>
<keyword evidence="5" id="KW-1185">Reference proteome</keyword>
<comment type="similarity">
    <text evidence="1">Belongs to the TEL2 family.</text>
</comment>
<evidence type="ECO:0000259" key="3">
    <source>
        <dbReference type="Pfam" id="PF10193"/>
    </source>
</evidence>
<dbReference type="EMBL" id="AZGZ01000030">
    <property type="protein sequence ID" value="KZZ87862.1"/>
    <property type="molecule type" value="Genomic_DNA"/>
</dbReference>
<reference evidence="4 5" key="1">
    <citation type="journal article" date="2016" name="Genome Biol. Evol.">
        <title>Divergent and convergent evolution of fungal pathogenicity.</title>
        <authorList>
            <person name="Shang Y."/>
            <person name="Xiao G."/>
            <person name="Zheng P."/>
            <person name="Cen K."/>
            <person name="Zhan S."/>
            <person name="Wang C."/>
        </authorList>
    </citation>
    <scope>NUCLEOTIDE SEQUENCE [LARGE SCALE GENOMIC DNA]</scope>
    <source>
        <strain evidence="4 5">ARSEF 7405</strain>
    </source>
</reference>
<dbReference type="Proteomes" id="UP000242877">
    <property type="component" value="Unassembled WGS sequence"/>
</dbReference>
<evidence type="ECO:0000256" key="1">
    <source>
        <dbReference type="ARBA" id="ARBA00006133"/>
    </source>
</evidence>
<dbReference type="OrthoDB" id="10258062at2759"/>
<dbReference type="Pfam" id="PF10193">
    <property type="entry name" value="Telomere_reg-2"/>
    <property type="match status" value="1"/>
</dbReference>
<dbReference type="GO" id="GO:0042162">
    <property type="term" value="F:telomeric DNA binding"/>
    <property type="evidence" value="ECO:0007669"/>
    <property type="project" value="TreeGrafter"/>
</dbReference>
<name>A0A162IED0_9EURO</name>
<dbReference type="InterPro" id="IPR019337">
    <property type="entry name" value="Telomere_length_regulation_dom"/>
</dbReference>
<dbReference type="GO" id="GO:0051083">
    <property type="term" value="P:'de novo' cotranslational protein folding"/>
    <property type="evidence" value="ECO:0007669"/>
    <property type="project" value="TreeGrafter"/>
</dbReference>
<gene>
    <name evidence="4" type="ORF">AAP_05346</name>
</gene>
<accession>A0A162IED0</accession>
<feature type="region of interest" description="Disordered" evidence="2">
    <location>
        <begin position="562"/>
        <end position="594"/>
    </location>
</feature>
<evidence type="ECO:0000256" key="2">
    <source>
        <dbReference type="SAM" id="MobiDB-lite"/>
    </source>
</evidence>